<gene>
    <name evidence="1" type="ORF">HELGO_WM41762</name>
</gene>
<protein>
    <submittedName>
        <fullName evidence="1">Uncharacterized protein</fullName>
    </submittedName>
</protein>
<feature type="non-terminal residue" evidence="1">
    <location>
        <position position="30"/>
    </location>
</feature>
<sequence length="30" mass="3497">MLKISLFFFKKIAEFTTLKKGGKFGNYILL</sequence>
<evidence type="ECO:0000313" key="1">
    <source>
        <dbReference type="EMBL" id="CAA6815293.1"/>
    </source>
</evidence>
<dbReference type="AlphaFoldDB" id="A0A6S6T7P8"/>
<reference evidence="1" key="1">
    <citation type="submission" date="2020-01" db="EMBL/GenBank/DDBJ databases">
        <authorList>
            <person name="Meier V. D."/>
            <person name="Meier V D."/>
        </authorList>
    </citation>
    <scope>NUCLEOTIDE SEQUENCE</scope>
    <source>
        <strain evidence="1">HLG_WM_MAG_10</strain>
    </source>
</reference>
<dbReference type="EMBL" id="CACVAQ010000226">
    <property type="protein sequence ID" value="CAA6815293.1"/>
    <property type="molecule type" value="Genomic_DNA"/>
</dbReference>
<organism evidence="1">
    <name type="scientific">uncultured Aureispira sp</name>
    <dbReference type="NCBI Taxonomy" id="1331704"/>
    <lineage>
        <taxon>Bacteria</taxon>
        <taxon>Pseudomonadati</taxon>
        <taxon>Bacteroidota</taxon>
        <taxon>Saprospiria</taxon>
        <taxon>Saprospirales</taxon>
        <taxon>Saprospiraceae</taxon>
        <taxon>Aureispira</taxon>
        <taxon>environmental samples</taxon>
    </lineage>
</organism>
<accession>A0A6S6T7P8</accession>
<proteinExistence type="predicted"/>
<name>A0A6S6T7P8_9BACT</name>